<dbReference type="EMBL" id="FRDJ01000002">
    <property type="protein sequence ID" value="SHN54422.1"/>
    <property type="molecule type" value="Genomic_DNA"/>
</dbReference>
<dbReference type="OrthoDB" id="9781230at2"/>
<evidence type="ECO:0000256" key="1">
    <source>
        <dbReference type="ARBA" id="ARBA00023121"/>
    </source>
</evidence>
<dbReference type="RefSeq" id="WP_072758177.1">
    <property type="nucleotide sequence ID" value="NZ_FRDJ01000002.1"/>
</dbReference>
<dbReference type="Gene3D" id="3.40.50.10170">
    <property type="match status" value="1"/>
</dbReference>
<evidence type="ECO:0000313" key="2">
    <source>
        <dbReference type="EMBL" id="SHN54422.1"/>
    </source>
</evidence>
<dbReference type="AlphaFoldDB" id="A0A1M7S7X7"/>
<dbReference type="GO" id="GO:0008289">
    <property type="term" value="F:lipid binding"/>
    <property type="evidence" value="ECO:0007669"/>
    <property type="project" value="UniProtKB-KW"/>
</dbReference>
<dbReference type="Proteomes" id="UP000184207">
    <property type="component" value="Unassembled WGS sequence"/>
</dbReference>
<dbReference type="InterPro" id="IPR050270">
    <property type="entry name" value="DegV_domain_contain"/>
</dbReference>
<keyword evidence="3" id="KW-1185">Reference proteome</keyword>
<dbReference type="STRING" id="1121883.SAMN02745226_00605"/>
<dbReference type="PROSITE" id="PS51482">
    <property type="entry name" value="DEGV"/>
    <property type="match status" value="1"/>
</dbReference>
<dbReference type="PANTHER" id="PTHR33434">
    <property type="entry name" value="DEGV DOMAIN-CONTAINING PROTEIN DR_1986-RELATED"/>
    <property type="match status" value="1"/>
</dbReference>
<organism evidence="2 3">
    <name type="scientific">Fervidobacterium gondwanense DSM 13020</name>
    <dbReference type="NCBI Taxonomy" id="1121883"/>
    <lineage>
        <taxon>Bacteria</taxon>
        <taxon>Thermotogati</taxon>
        <taxon>Thermotogota</taxon>
        <taxon>Thermotogae</taxon>
        <taxon>Thermotogales</taxon>
        <taxon>Fervidobacteriaceae</taxon>
        <taxon>Fervidobacterium</taxon>
    </lineage>
</organism>
<dbReference type="InterPro" id="IPR043168">
    <property type="entry name" value="DegV_C"/>
</dbReference>
<keyword evidence="1" id="KW-0446">Lipid-binding</keyword>
<dbReference type="InterPro" id="IPR003797">
    <property type="entry name" value="DegV"/>
</dbReference>
<dbReference type="NCBIfam" id="TIGR00762">
    <property type="entry name" value="DegV"/>
    <property type="match status" value="1"/>
</dbReference>
<evidence type="ECO:0000313" key="3">
    <source>
        <dbReference type="Proteomes" id="UP000184207"/>
    </source>
</evidence>
<sequence>MVTFITDTGCDIPKALNLPYEVEYLPLRVFLKNQEYDDKVTITPEELYNDELKGELASTSLPRPEIIEKRIKGAAEKSEYVYVITISAKLSNTHDLIKNIVNSLNLKNVKVLDSKTASIKQAYVLLKAMEYVQKRDNLTQAVIDSIVSNSLLVFYVPTLEYLYKGGRIGKAKALLGKVLNIKPILTTDNEGEVSTLATARSVELAISSMANLAKNFVQSKGLENSYSIVGGYTIGSTKVNLERLLSNFSTSSVIGSSTIGSAIAAHVGPEAFGLVIGERIEL</sequence>
<gene>
    <name evidence="2" type="ORF">SAMN02745226_00605</name>
</gene>
<proteinExistence type="predicted"/>
<dbReference type="Pfam" id="PF02645">
    <property type="entry name" value="DegV"/>
    <property type="match status" value="1"/>
</dbReference>
<reference evidence="3" key="1">
    <citation type="submission" date="2016-12" db="EMBL/GenBank/DDBJ databases">
        <authorList>
            <person name="Varghese N."/>
            <person name="Submissions S."/>
        </authorList>
    </citation>
    <scope>NUCLEOTIDE SEQUENCE [LARGE SCALE GENOMIC DNA]</scope>
    <source>
        <strain evidence="3">DSM 13020</strain>
    </source>
</reference>
<dbReference type="SUPFAM" id="SSF82549">
    <property type="entry name" value="DAK1/DegV-like"/>
    <property type="match status" value="1"/>
</dbReference>
<protein>
    <submittedName>
        <fullName evidence="2">EDD domain protein, DegV family</fullName>
    </submittedName>
</protein>
<dbReference type="Gene3D" id="3.30.1180.10">
    <property type="match status" value="1"/>
</dbReference>
<name>A0A1M7S7X7_FERGO</name>
<accession>A0A1M7S7X7</accession>
<dbReference type="PANTHER" id="PTHR33434:SF2">
    <property type="entry name" value="FATTY ACID-BINDING PROTEIN TM_1468"/>
    <property type="match status" value="1"/>
</dbReference>